<evidence type="ECO:0000313" key="2">
    <source>
        <dbReference type="Proteomes" id="UP000194474"/>
    </source>
</evidence>
<dbReference type="EMBL" id="FXWK01000001">
    <property type="protein sequence ID" value="SMQ67151.1"/>
    <property type="molecule type" value="Genomic_DNA"/>
</dbReference>
<proteinExistence type="predicted"/>
<gene>
    <name evidence="1" type="ORF">SAMN06295905_1548</name>
</gene>
<organism evidence="1 2">
    <name type="scientific">Devosia lucknowensis</name>
    <dbReference type="NCBI Taxonomy" id="1096929"/>
    <lineage>
        <taxon>Bacteria</taxon>
        <taxon>Pseudomonadati</taxon>
        <taxon>Pseudomonadota</taxon>
        <taxon>Alphaproteobacteria</taxon>
        <taxon>Hyphomicrobiales</taxon>
        <taxon>Devosiaceae</taxon>
        <taxon>Devosia</taxon>
    </lineage>
</organism>
<reference evidence="2" key="1">
    <citation type="submission" date="2017-04" db="EMBL/GenBank/DDBJ databases">
        <authorList>
            <person name="Varghese N."/>
            <person name="Submissions S."/>
        </authorList>
    </citation>
    <scope>NUCLEOTIDE SEQUENCE [LARGE SCALE GENOMIC DNA]</scope>
</reference>
<keyword evidence="2" id="KW-1185">Reference proteome</keyword>
<accession>A0A1Y6F0M4</accession>
<evidence type="ECO:0000313" key="1">
    <source>
        <dbReference type="EMBL" id="SMQ67151.1"/>
    </source>
</evidence>
<name>A0A1Y6F0M4_9HYPH</name>
<sequence length="89" mass="10270">MAGQFGSTPPTAILRDILISRRLRVPPTYVLARDHLQRAATILQGTDQRSRQLRHIIERTIGLMEEVRSEPLTPASNVLELDDYRHRRQ</sequence>
<dbReference type="AlphaFoldDB" id="A0A1Y6F0M4"/>
<dbReference type="Proteomes" id="UP000194474">
    <property type="component" value="Unassembled WGS sequence"/>
</dbReference>
<protein>
    <submittedName>
        <fullName evidence="1">Uncharacterized protein</fullName>
    </submittedName>
</protein>